<dbReference type="GO" id="GO:0060170">
    <property type="term" value="C:ciliary membrane"/>
    <property type="evidence" value="ECO:0007669"/>
    <property type="project" value="UniProtKB-SubCell"/>
</dbReference>
<keyword evidence="9 19" id="KW-0472">Membrane</keyword>
<evidence type="ECO:0000256" key="8">
    <source>
        <dbReference type="ARBA" id="ARBA00023069"/>
    </source>
</evidence>
<evidence type="ECO:0000256" key="4">
    <source>
        <dbReference type="ARBA" id="ARBA00022606"/>
    </source>
</evidence>
<feature type="transmembrane region" description="Helical" evidence="19">
    <location>
        <begin position="6"/>
        <end position="24"/>
    </location>
</feature>
<keyword evidence="2" id="KW-1003">Cell membrane</keyword>
<dbReference type="PANTHER" id="PTHR22943">
    <property type="entry name" value="7-TRANSMEMBRANE DOMAIN RECEPTOR C.ELEGANS"/>
    <property type="match status" value="1"/>
</dbReference>
<reference evidence="20" key="2">
    <citation type="submission" date="2022-06" db="UniProtKB">
        <authorList>
            <consortium name="EnsemblMetazoa"/>
        </authorList>
    </citation>
    <scope>IDENTIFICATION</scope>
    <source>
        <strain evidence="20">DF5081</strain>
    </source>
</reference>
<comment type="subunit">
    <text evidence="15">Interacts with odr-4.</text>
</comment>
<keyword evidence="7 19" id="KW-1133">Transmembrane helix</keyword>
<evidence type="ECO:0000256" key="18">
    <source>
        <dbReference type="ARBA" id="ARBA00082489"/>
    </source>
</evidence>
<proteinExistence type="inferred from homology"/>
<keyword evidence="8" id="KW-0969">Cilium</keyword>
<feature type="transmembrane region" description="Helical" evidence="19">
    <location>
        <begin position="45"/>
        <end position="68"/>
    </location>
</feature>
<evidence type="ECO:0000313" key="21">
    <source>
        <dbReference type="Proteomes" id="UP000005237"/>
    </source>
</evidence>
<evidence type="ECO:0000256" key="2">
    <source>
        <dbReference type="ARBA" id="ARBA00022475"/>
    </source>
</evidence>
<keyword evidence="5 19" id="KW-0812">Transmembrane</keyword>
<evidence type="ECO:0000256" key="17">
    <source>
        <dbReference type="ARBA" id="ARBA00078653"/>
    </source>
</evidence>
<evidence type="ECO:0000256" key="3">
    <source>
        <dbReference type="ARBA" id="ARBA00022500"/>
    </source>
</evidence>
<evidence type="ECO:0000256" key="13">
    <source>
        <dbReference type="ARBA" id="ARBA00054965"/>
    </source>
</evidence>
<evidence type="ECO:0000256" key="5">
    <source>
        <dbReference type="ARBA" id="ARBA00022692"/>
    </source>
</evidence>
<comment type="similarity">
    <text evidence="14">Belongs to the nematode receptor-like protein str family.</text>
</comment>
<evidence type="ECO:0000313" key="20">
    <source>
        <dbReference type="EnsemblMetazoa" id="CJA06161.1"/>
    </source>
</evidence>
<keyword evidence="12" id="KW-0966">Cell projection</keyword>
<keyword evidence="21" id="KW-1185">Reference proteome</keyword>
<feature type="transmembrane region" description="Helical" evidence="19">
    <location>
        <begin position="88"/>
        <end position="111"/>
    </location>
</feature>
<dbReference type="SUPFAM" id="SSF81321">
    <property type="entry name" value="Family A G protein-coupled receptor-like"/>
    <property type="match status" value="1"/>
</dbReference>
<dbReference type="Proteomes" id="UP000005237">
    <property type="component" value="Unassembled WGS sequence"/>
</dbReference>
<evidence type="ECO:0000256" key="14">
    <source>
        <dbReference type="ARBA" id="ARBA00061678"/>
    </source>
</evidence>
<dbReference type="FunFam" id="1.20.1070.10:FF:000128">
    <property type="entry name" value="Seven TM Receptor"/>
    <property type="match status" value="1"/>
</dbReference>
<sequence>MAAFSIYALVYNYVDIITMPLVLIEKQMYAVVNHGVLRYSDSVGFVFTCIFGSSFGLCISLLSTQFFYRYLAVCRPNILNHLEGRRILLIFVPAACVSIIWFLMCWFGLSMTDEKIEILKKPFLDNFAEESIIPFVGALYWTVDSNGVRRWNTSDCLASVGLALLMFLCSSTIVFCAVNTYKKMHETGNSMSERTKELNKQLFITLSLQTLLPFTLMYCPVGCLFLLPFFEVNIRFLANFAAASTAIYPAVEPLIAMFCIKTFRRALICHRKMFKTTNTIASTANSQSGKVRSNAV</sequence>
<keyword evidence="6" id="KW-0552">Olfaction</keyword>
<reference evidence="21" key="1">
    <citation type="submission" date="2010-08" db="EMBL/GenBank/DDBJ databases">
        <authorList>
            <consortium name="Caenorhabditis japonica Sequencing Consortium"/>
            <person name="Wilson R.K."/>
        </authorList>
    </citation>
    <scope>NUCLEOTIDE SEQUENCE [LARGE SCALE GENOMIC DNA]</scope>
    <source>
        <strain evidence="21">DF5081</strain>
    </source>
</reference>
<keyword evidence="3" id="KW-0145">Chemotaxis</keyword>
<dbReference type="GO" id="GO:0042048">
    <property type="term" value="P:olfactory behavior"/>
    <property type="evidence" value="ECO:0007669"/>
    <property type="project" value="TreeGrafter"/>
</dbReference>
<feature type="transmembrane region" description="Helical" evidence="19">
    <location>
        <begin position="202"/>
        <end position="230"/>
    </location>
</feature>
<comment type="function">
    <text evidence="13">An odorant receptor which affects chemotaxis to the volatile odorant diacetyl. Specifies AWA neuronal cell fate via the odr-7 pathway.</text>
</comment>
<feature type="transmembrane region" description="Helical" evidence="19">
    <location>
        <begin position="236"/>
        <end position="263"/>
    </location>
</feature>
<name>A0A8R1HMK4_CAEJA</name>
<evidence type="ECO:0000256" key="6">
    <source>
        <dbReference type="ARBA" id="ARBA00022725"/>
    </source>
</evidence>
<dbReference type="GO" id="GO:0038022">
    <property type="term" value="F:G protein-coupled olfactory receptor activity"/>
    <property type="evidence" value="ECO:0007669"/>
    <property type="project" value="TreeGrafter"/>
</dbReference>
<evidence type="ECO:0000256" key="15">
    <source>
        <dbReference type="ARBA" id="ARBA00064300"/>
    </source>
</evidence>
<dbReference type="GO" id="GO:0006935">
    <property type="term" value="P:chemotaxis"/>
    <property type="evidence" value="ECO:0007669"/>
    <property type="project" value="UniProtKB-KW"/>
</dbReference>
<dbReference type="InterPro" id="IPR019428">
    <property type="entry name" value="7TM_GPCR_serpentine_rcpt_Str"/>
</dbReference>
<dbReference type="AlphaFoldDB" id="A0A8R1HMK4"/>
<keyword evidence="10" id="KW-0675">Receptor</keyword>
<dbReference type="PANTHER" id="PTHR22943:SF50">
    <property type="entry name" value="SEVEN TM RECEPTOR"/>
    <property type="match status" value="1"/>
</dbReference>
<keyword evidence="4" id="KW-0716">Sensory transduction</keyword>
<dbReference type="Gene3D" id="1.20.1070.10">
    <property type="entry name" value="Rhodopsin 7-helix transmembrane proteins"/>
    <property type="match status" value="1"/>
</dbReference>
<keyword evidence="11" id="KW-0325">Glycoprotein</keyword>
<evidence type="ECO:0000256" key="16">
    <source>
        <dbReference type="ARBA" id="ARBA00067967"/>
    </source>
</evidence>
<dbReference type="Pfam" id="PF10326">
    <property type="entry name" value="7TM_GPCR_Str"/>
    <property type="match status" value="1"/>
</dbReference>
<evidence type="ECO:0000256" key="12">
    <source>
        <dbReference type="ARBA" id="ARBA00023273"/>
    </source>
</evidence>
<protein>
    <recommendedName>
        <fullName evidence="16">Serpentine receptor class r-10</fullName>
    </recommendedName>
    <alternativeName>
        <fullName evidence="17">Odorant response abnormal protein 10</fullName>
    </alternativeName>
    <alternativeName>
        <fullName evidence="18">Olfactory receptor 10</fullName>
    </alternativeName>
</protein>
<dbReference type="EnsemblMetazoa" id="CJA06161.1">
    <property type="protein sequence ID" value="CJA06161.1"/>
    <property type="gene ID" value="WBGene00125365"/>
</dbReference>
<evidence type="ECO:0000256" key="1">
    <source>
        <dbReference type="ARBA" id="ARBA00004272"/>
    </source>
</evidence>
<evidence type="ECO:0000256" key="11">
    <source>
        <dbReference type="ARBA" id="ARBA00023180"/>
    </source>
</evidence>
<feature type="transmembrane region" description="Helical" evidence="19">
    <location>
        <begin position="161"/>
        <end position="181"/>
    </location>
</feature>
<organism evidence="20 21">
    <name type="scientific">Caenorhabditis japonica</name>
    <dbReference type="NCBI Taxonomy" id="281687"/>
    <lineage>
        <taxon>Eukaryota</taxon>
        <taxon>Metazoa</taxon>
        <taxon>Ecdysozoa</taxon>
        <taxon>Nematoda</taxon>
        <taxon>Chromadorea</taxon>
        <taxon>Rhabditida</taxon>
        <taxon>Rhabditina</taxon>
        <taxon>Rhabditomorpha</taxon>
        <taxon>Rhabditoidea</taxon>
        <taxon>Rhabditidae</taxon>
        <taxon>Peloderinae</taxon>
        <taxon>Caenorhabditis</taxon>
    </lineage>
</organism>
<accession>A0A8R1HMK4</accession>
<evidence type="ECO:0000256" key="7">
    <source>
        <dbReference type="ARBA" id="ARBA00022989"/>
    </source>
</evidence>
<comment type="subcellular location">
    <subcellularLocation>
        <location evidence="1">Cell projection</location>
        <location evidence="1">Cilium membrane</location>
        <topology evidence="1">Multi-pass membrane protein</topology>
    </subcellularLocation>
</comment>
<evidence type="ECO:0000256" key="19">
    <source>
        <dbReference type="SAM" id="Phobius"/>
    </source>
</evidence>
<evidence type="ECO:0000256" key="10">
    <source>
        <dbReference type="ARBA" id="ARBA00023170"/>
    </source>
</evidence>
<evidence type="ECO:0000256" key="9">
    <source>
        <dbReference type="ARBA" id="ARBA00023136"/>
    </source>
</evidence>